<dbReference type="Proteomes" id="UP001055618">
    <property type="component" value="Unassembled WGS sequence"/>
</dbReference>
<evidence type="ECO:0000313" key="2">
    <source>
        <dbReference type="EMBL" id="MCL6349810.1"/>
    </source>
</evidence>
<evidence type="ECO:0000313" key="3">
    <source>
        <dbReference type="EMBL" id="MCL6367208.1"/>
    </source>
</evidence>
<keyword evidence="4" id="KW-1185">Reference proteome</keyword>
<reference evidence="3" key="1">
    <citation type="submission" date="2019-02" db="EMBL/GenBank/DDBJ databases">
        <title>New Zealand Erwinia strains with phe-tRNA free attachment sites.</title>
        <authorList>
            <person name="Nunes-Leite L."/>
            <person name="Pitman A.R."/>
        </authorList>
    </citation>
    <scope>NUCLEOTIDE SEQUENCE</scope>
    <source>
        <strain evidence="3">Ec-140</strain>
        <strain evidence="2">Ec-143</strain>
    </source>
</reference>
<dbReference type="RefSeq" id="WP_249680859.1">
    <property type="nucleotide sequence ID" value="NZ_SGPX01000001.1"/>
</dbReference>
<name>A0AAW5G915_9GAMM</name>
<keyword evidence="1" id="KW-1133">Transmembrane helix</keyword>
<accession>A0AAW5G915</accession>
<evidence type="ECO:0000256" key="1">
    <source>
        <dbReference type="SAM" id="Phobius"/>
    </source>
</evidence>
<feature type="transmembrane region" description="Helical" evidence="1">
    <location>
        <begin position="172"/>
        <end position="195"/>
    </location>
</feature>
<feature type="transmembrane region" description="Helical" evidence="1">
    <location>
        <begin position="139"/>
        <end position="160"/>
    </location>
</feature>
<proteinExistence type="predicted"/>
<dbReference type="EMBL" id="SGPY01000001">
    <property type="protein sequence ID" value="MCL6367208.1"/>
    <property type="molecule type" value="Genomic_DNA"/>
</dbReference>
<organism evidence="3 5">
    <name type="scientific">Pectobacterium polaris</name>
    <dbReference type="NCBI Taxonomy" id="2042057"/>
    <lineage>
        <taxon>Bacteria</taxon>
        <taxon>Pseudomonadati</taxon>
        <taxon>Pseudomonadota</taxon>
        <taxon>Gammaproteobacteria</taxon>
        <taxon>Enterobacterales</taxon>
        <taxon>Pectobacteriaceae</taxon>
        <taxon>Pectobacterium</taxon>
    </lineage>
</organism>
<dbReference type="Proteomes" id="UP001057360">
    <property type="component" value="Unassembled WGS sequence"/>
</dbReference>
<keyword evidence="1" id="KW-0812">Transmembrane</keyword>
<sequence length="337" mass="39666">MSMIVKKNGLLVFLFLFFTAGFATYISEYSNDHQAYLDLFYYNVNDYSFKRIEPGFRWVILLFNQLDVGFFSFWFILSFCALFIKYKLLISYNTRLIVLSIVLICYSISLLALHEGTQIRVALAIGLGFLGIKSKDKTFSLILLISAVMFHFSASFFFLVYFSRGFINPNKIYYMVLMLVFSFFIPLFMFNYSVLLDQINPLFKLYYDNSEEVSVNSFSFTAIFAIIFLAFNFLIGRYVRKVNLTYYNALSFAYMLSVFLLISLSFSPVISVRLYELFSFSPFLIVTYLYSSEFESETINLRNRLFCFYRFSLLCSLFFISAHRFVAYYFVNPIINF</sequence>
<feature type="transmembrane region" description="Helical" evidence="1">
    <location>
        <begin position="311"/>
        <end position="331"/>
    </location>
</feature>
<evidence type="ECO:0000313" key="5">
    <source>
        <dbReference type="Proteomes" id="UP001057360"/>
    </source>
</evidence>
<feature type="transmembrane region" description="Helical" evidence="1">
    <location>
        <begin position="247"/>
        <end position="266"/>
    </location>
</feature>
<evidence type="ECO:0000313" key="4">
    <source>
        <dbReference type="Proteomes" id="UP001055618"/>
    </source>
</evidence>
<dbReference type="Pfam" id="PF14897">
    <property type="entry name" value="EpsG"/>
    <property type="match status" value="1"/>
</dbReference>
<gene>
    <name evidence="2" type="ORF">EXT50_01265</name>
    <name evidence="3" type="ORF">EXT53_01265</name>
</gene>
<dbReference type="InterPro" id="IPR049458">
    <property type="entry name" value="EpsG-like"/>
</dbReference>
<dbReference type="AlphaFoldDB" id="A0AAW5G915"/>
<keyword evidence="1" id="KW-0472">Membrane</keyword>
<feature type="transmembrane region" description="Helical" evidence="1">
    <location>
        <begin position="272"/>
        <end position="290"/>
    </location>
</feature>
<feature type="transmembrane region" description="Helical" evidence="1">
    <location>
        <begin position="58"/>
        <end position="84"/>
    </location>
</feature>
<feature type="transmembrane region" description="Helical" evidence="1">
    <location>
        <begin position="96"/>
        <end position="113"/>
    </location>
</feature>
<feature type="transmembrane region" description="Helical" evidence="1">
    <location>
        <begin position="215"/>
        <end position="235"/>
    </location>
</feature>
<comment type="caution">
    <text evidence="3">The sequence shown here is derived from an EMBL/GenBank/DDBJ whole genome shotgun (WGS) entry which is preliminary data.</text>
</comment>
<protein>
    <submittedName>
        <fullName evidence="3">EpsG family protein</fullName>
    </submittedName>
</protein>
<dbReference type="EMBL" id="SGPX01000001">
    <property type="protein sequence ID" value="MCL6349810.1"/>
    <property type="molecule type" value="Genomic_DNA"/>
</dbReference>